<feature type="region of interest" description="Disordered" evidence="2">
    <location>
        <begin position="417"/>
        <end position="441"/>
    </location>
</feature>
<dbReference type="NCBIfam" id="TIGR02675">
    <property type="entry name" value="tape_meas_nterm"/>
    <property type="match status" value="1"/>
</dbReference>
<evidence type="ECO:0000313" key="4">
    <source>
        <dbReference type="EMBL" id="TCO15875.1"/>
    </source>
</evidence>
<organism evidence="4 5">
    <name type="scientific">Camelimonas lactis</name>
    <dbReference type="NCBI Taxonomy" id="659006"/>
    <lineage>
        <taxon>Bacteria</taxon>
        <taxon>Pseudomonadati</taxon>
        <taxon>Pseudomonadota</taxon>
        <taxon>Alphaproteobacteria</taxon>
        <taxon>Hyphomicrobiales</taxon>
        <taxon>Chelatococcaceae</taxon>
        <taxon>Camelimonas</taxon>
    </lineage>
</organism>
<evidence type="ECO:0000313" key="5">
    <source>
        <dbReference type="Proteomes" id="UP000294881"/>
    </source>
</evidence>
<feature type="coiled-coil region" evidence="1">
    <location>
        <begin position="17"/>
        <end position="48"/>
    </location>
</feature>
<dbReference type="EMBL" id="SLWL01000001">
    <property type="protein sequence ID" value="TCO15875.1"/>
    <property type="molecule type" value="Genomic_DNA"/>
</dbReference>
<dbReference type="Pfam" id="PF20155">
    <property type="entry name" value="TMP_3"/>
    <property type="match status" value="1"/>
</dbReference>
<keyword evidence="5" id="KW-1185">Reference proteome</keyword>
<protein>
    <submittedName>
        <fullName evidence="4">Tape measure domain-containing protein</fullName>
    </submittedName>
</protein>
<gene>
    <name evidence="4" type="ORF">EV666_101124</name>
</gene>
<dbReference type="InterPro" id="IPR013491">
    <property type="entry name" value="Tape_meas_N"/>
</dbReference>
<proteinExistence type="predicted"/>
<feature type="domain" description="Tape measure protein N-terminal" evidence="3">
    <location>
        <begin position="75"/>
        <end position="268"/>
    </location>
</feature>
<dbReference type="AlphaFoldDB" id="A0A4R2GY07"/>
<evidence type="ECO:0000256" key="1">
    <source>
        <dbReference type="SAM" id="Coils"/>
    </source>
</evidence>
<dbReference type="RefSeq" id="WP_132001365.1">
    <property type="nucleotide sequence ID" value="NZ_JBHUNN010000002.1"/>
</dbReference>
<keyword evidence="1" id="KW-0175">Coiled coil</keyword>
<accession>A0A4R2GY07</accession>
<feature type="coiled-coil region" evidence="1">
    <location>
        <begin position="491"/>
        <end position="521"/>
    </location>
</feature>
<dbReference type="Proteomes" id="UP000294881">
    <property type="component" value="Unassembled WGS sequence"/>
</dbReference>
<reference evidence="4 5" key="1">
    <citation type="submission" date="2019-03" db="EMBL/GenBank/DDBJ databases">
        <title>Genomic Encyclopedia of Type Strains, Phase IV (KMG-IV): sequencing the most valuable type-strain genomes for metagenomic binning, comparative biology and taxonomic classification.</title>
        <authorList>
            <person name="Goeker M."/>
        </authorList>
    </citation>
    <scope>NUCLEOTIDE SEQUENCE [LARGE SCALE GENOMIC DNA]</scope>
    <source>
        <strain evidence="4 5">DSM 22958</strain>
    </source>
</reference>
<name>A0A4R2GY07_9HYPH</name>
<evidence type="ECO:0000256" key="2">
    <source>
        <dbReference type="SAM" id="MobiDB-lite"/>
    </source>
</evidence>
<evidence type="ECO:0000259" key="3">
    <source>
        <dbReference type="Pfam" id="PF20155"/>
    </source>
</evidence>
<dbReference type="OrthoDB" id="38641at2"/>
<sequence length="698" mass="72495">MAATDLERLTVTLEASVKAFENQMKKANRTANAQLSKIENRASRMEASLGSSLSGIGRSMLGVGAAIAGSQGARAIAAAAQQYTAMQNALKSTGLEGKALEGTFSSLFQIAQKNGTEMGPLVTLYGRMSTAQKELNASSAEMMQFTEAVSLALKVSGSSTQEASGALLQLSQAMGGGKIQAEEYNSLIDGARPLLQAVAAGMEEAGGSVSKLTALVKDGKVSSEAFFRAALAGMPTLEQQSSKMAGTVDQSINQVTNAFTVLVGKLDETVGASQNAATNLAGVAQVIGQIPAYVDSAANSLSKLQAWLNQVGNNPFWRKLGELAGLDYSPEGIRRAGLTPMPGSNLSESDKGAMRNELARLEGDMAKLKAQGNTLGVWDAEKRISYLRGNLASGSRVISDKPFGPEQPRAVKPIRNADYAVPGAEKKGKSGGGGKSDEETRYDQVARYIEQLERSGRILQAEFDTIGKSNAERAKAIELARIGEVTDQGQLAAIEKQVAANEKLREAIEDARRSQKGLQEVAHFTGDQIMNVFDDLIDGSGNLADSIKNVAKSLASAALQAALLGNGPLGNLFGTGGKGGGVGGLIGMLFNGVSAPGKASGGPVSAGRPYIVGERRPELFIPSTGGRIAPRLPGGGGTSVIINNYEGAPVASRTNANGDTQIDIGRMVDSALAERIASGRGMTSKAITARASRANLKG</sequence>
<comment type="caution">
    <text evidence="4">The sequence shown here is derived from an EMBL/GenBank/DDBJ whole genome shotgun (WGS) entry which is preliminary data.</text>
</comment>